<evidence type="ECO:0000313" key="2">
    <source>
        <dbReference type="EMBL" id="CAA6824711.1"/>
    </source>
</evidence>
<feature type="signal peptide" evidence="1">
    <location>
        <begin position="1"/>
        <end position="24"/>
    </location>
</feature>
<dbReference type="EMBL" id="CACVAY010000121">
    <property type="protein sequence ID" value="CAA6824711.1"/>
    <property type="molecule type" value="Genomic_DNA"/>
</dbReference>
<keyword evidence="1" id="KW-0732">Signal</keyword>
<reference evidence="2" key="1">
    <citation type="submission" date="2020-01" db="EMBL/GenBank/DDBJ databases">
        <authorList>
            <person name="Meier V. D."/>
            <person name="Meier V D."/>
        </authorList>
    </citation>
    <scope>NUCLEOTIDE SEQUENCE</scope>
    <source>
        <strain evidence="2">HLG_WM_MAG_07</strain>
    </source>
</reference>
<accession>A0A6S6TPI7</accession>
<protein>
    <submittedName>
        <fullName evidence="2">Uncharacterized protein</fullName>
    </submittedName>
</protein>
<name>A0A6S6TPI7_9GAMM</name>
<gene>
    <name evidence="2" type="ORF">HELGO_WM22732</name>
</gene>
<organism evidence="2">
    <name type="scientific">uncultured Thiotrichaceae bacterium</name>
    <dbReference type="NCBI Taxonomy" id="298394"/>
    <lineage>
        <taxon>Bacteria</taxon>
        <taxon>Pseudomonadati</taxon>
        <taxon>Pseudomonadota</taxon>
        <taxon>Gammaproteobacteria</taxon>
        <taxon>Thiotrichales</taxon>
        <taxon>Thiotrichaceae</taxon>
        <taxon>environmental samples</taxon>
    </lineage>
</organism>
<sequence length="40" mass="4462">MKRHRFVLAALAAGMLMGSAQVMAVDQQQNQEQVRFGKSQ</sequence>
<dbReference type="AlphaFoldDB" id="A0A6S6TPI7"/>
<proteinExistence type="predicted"/>
<evidence type="ECO:0000256" key="1">
    <source>
        <dbReference type="SAM" id="SignalP"/>
    </source>
</evidence>
<feature type="chain" id="PRO_5028057150" evidence="1">
    <location>
        <begin position="25"/>
        <end position="40"/>
    </location>
</feature>